<evidence type="ECO:0000313" key="4">
    <source>
        <dbReference type="Proteomes" id="UP000095287"/>
    </source>
</evidence>
<dbReference type="InterPro" id="IPR015943">
    <property type="entry name" value="WD40/YVTN_repeat-like_dom_sf"/>
</dbReference>
<dbReference type="PANTHER" id="PTHR18763:SF0">
    <property type="entry name" value="WD REPEAT-CONTAINING PROTEIN 18"/>
    <property type="match status" value="1"/>
</dbReference>
<dbReference type="Gene3D" id="2.130.10.10">
    <property type="entry name" value="YVTN repeat-like/Quinoprotein amine dehydrogenase"/>
    <property type="match status" value="2"/>
</dbReference>
<dbReference type="Pfam" id="PF00400">
    <property type="entry name" value="WD40"/>
    <property type="match status" value="2"/>
</dbReference>
<evidence type="ECO:0000256" key="2">
    <source>
        <dbReference type="ARBA" id="ARBA00022737"/>
    </source>
</evidence>
<reference evidence="5" key="1">
    <citation type="submission" date="2016-11" db="UniProtKB">
        <authorList>
            <consortium name="WormBaseParasite"/>
        </authorList>
    </citation>
    <scope>IDENTIFICATION</scope>
</reference>
<dbReference type="GO" id="GO:0005656">
    <property type="term" value="C:nuclear pre-replicative complex"/>
    <property type="evidence" value="ECO:0007669"/>
    <property type="project" value="TreeGrafter"/>
</dbReference>
<dbReference type="PROSITE" id="PS50294">
    <property type="entry name" value="WD_REPEATS_REGION"/>
    <property type="match status" value="1"/>
</dbReference>
<evidence type="ECO:0000256" key="3">
    <source>
        <dbReference type="PROSITE-ProRule" id="PRU00221"/>
    </source>
</evidence>
<sequence>MNRDAVERLVVAAESSEAYSALIVDPKTGSSTWSLKGNELYGATLGQVVPVGQAGEHLLLTVPDKPLLHVIAVHNRNRLHQKSVTPGPVRFATTTRDGAIVFCAIGAQIFAWMLHSGDLLAIIDAHYQAITKLLLCADDSILVSCSQDGTVNVYLVADIISGGLSGAVEPYSSWTAHGLAVTDMCVTLSQNPRILTCSADHSAVLRGLSLPEPLLKVCADRPFTACAMDPAESRAFLGTDKGAIVQVSLFSAVESREYLISTHDETFPIFVGHSAPVTRIVVNADGSTMASGDQSGGYFIWDVLSRQCLKESSMKASISTLFFTSNWPSLNDNDYKKSDITFGLLKKTKNTNAMMIPILSNGLSEQNAEDIVEWFLERNPIDKKEVQKPDDSADRTKDAETIAALKKDIAKLKKANKELFEYAKKSERS</sequence>
<keyword evidence="4" id="KW-1185">Reference proteome</keyword>
<accession>A0A1I8AAK1</accession>
<dbReference type="AlphaFoldDB" id="A0A1I8AAK1"/>
<dbReference type="GO" id="GO:0006261">
    <property type="term" value="P:DNA-templated DNA replication"/>
    <property type="evidence" value="ECO:0007669"/>
    <property type="project" value="TreeGrafter"/>
</dbReference>
<dbReference type="PANTHER" id="PTHR18763">
    <property type="entry name" value="WD-REPEAT PROTEIN 18"/>
    <property type="match status" value="1"/>
</dbReference>
<dbReference type="InterPro" id="IPR001680">
    <property type="entry name" value="WD40_rpt"/>
</dbReference>
<dbReference type="InterPro" id="IPR036322">
    <property type="entry name" value="WD40_repeat_dom_sf"/>
</dbReference>
<organism evidence="4 5">
    <name type="scientific">Steinernema glaseri</name>
    <dbReference type="NCBI Taxonomy" id="37863"/>
    <lineage>
        <taxon>Eukaryota</taxon>
        <taxon>Metazoa</taxon>
        <taxon>Ecdysozoa</taxon>
        <taxon>Nematoda</taxon>
        <taxon>Chromadorea</taxon>
        <taxon>Rhabditida</taxon>
        <taxon>Tylenchina</taxon>
        <taxon>Panagrolaimomorpha</taxon>
        <taxon>Strongyloidoidea</taxon>
        <taxon>Steinernematidae</taxon>
        <taxon>Steinernema</taxon>
    </lineage>
</organism>
<dbReference type="Proteomes" id="UP000095287">
    <property type="component" value="Unplaced"/>
</dbReference>
<keyword evidence="2" id="KW-0677">Repeat</keyword>
<dbReference type="PROSITE" id="PS50082">
    <property type="entry name" value="WD_REPEATS_2"/>
    <property type="match status" value="1"/>
</dbReference>
<dbReference type="SMART" id="SM00320">
    <property type="entry name" value="WD40"/>
    <property type="match status" value="3"/>
</dbReference>
<dbReference type="GO" id="GO:0120330">
    <property type="term" value="C:rixosome complex"/>
    <property type="evidence" value="ECO:0007669"/>
    <property type="project" value="TreeGrafter"/>
</dbReference>
<dbReference type="InterPro" id="IPR045227">
    <property type="entry name" value="WDR18/Ipi3/RID3"/>
</dbReference>
<protein>
    <submittedName>
        <fullName evidence="5">WD_REPEATS_REGION domain-containing protein</fullName>
    </submittedName>
</protein>
<proteinExistence type="predicted"/>
<evidence type="ECO:0000256" key="1">
    <source>
        <dbReference type="ARBA" id="ARBA00022574"/>
    </source>
</evidence>
<name>A0A1I8AAK1_9BILA</name>
<dbReference type="SUPFAM" id="SSF50978">
    <property type="entry name" value="WD40 repeat-like"/>
    <property type="match status" value="1"/>
</dbReference>
<dbReference type="GO" id="GO:0006364">
    <property type="term" value="P:rRNA processing"/>
    <property type="evidence" value="ECO:0007669"/>
    <property type="project" value="TreeGrafter"/>
</dbReference>
<dbReference type="WBParaSite" id="L893_g3618.t1">
    <property type="protein sequence ID" value="L893_g3618.t1"/>
    <property type="gene ID" value="L893_g3618"/>
</dbReference>
<feature type="repeat" description="WD" evidence="3">
    <location>
        <begin position="270"/>
        <end position="311"/>
    </location>
</feature>
<evidence type="ECO:0000313" key="5">
    <source>
        <dbReference type="WBParaSite" id="L893_g3618.t1"/>
    </source>
</evidence>
<keyword evidence="1 3" id="KW-0853">WD repeat</keyword>